<dbReference type="InterPro" id="IPR028974">
    <property type="entry name" value="TSP_type-3_rpt"/>
</dbReference>
<evidence type="ECO:0000259" key="6">
    <source>
        <dbReference type="PROSITE" id="PS50234"/>
    </source>
</evidence>
<dbReference type="HOGENOM" id="CLU_272112_0_0_9"/>
<dbReference type="Gene3D" id="4.10.1080.10">
    <property type="entry name" value="TSP type-3 repeat"/>
    <property type="match status" value="1"/>
</dbReference>
<dbReference type="Pfam" id="PF00092">
    <property type="entry name" value="VWA"/>
    <property type="match status" value="1"/>
</dbReference>
<dbReference type="PANTHER" id="PTHR37467:SF1">
    <property type="entry name" value="EXPORTED CALCIUM-BINDING GLYCOPROTEIN"/>
    <property type="match status" value="1"/>
</dbReference>
<dbReference type="AlphaFoldDB" id="G2PTT0"/>
<dbReference type="PROSITE" id="PS50234">
    <property type="entry name" value="VWFA"/>
    <property type="match status" value="1"/>
</dbReference>
<dbReference type="Gene3D" id="3.40.50.410">
    <property type="entry name" value="von Willebrand factor, type A domain"/>
    <property type="match status" value="1"/>
</dbReference>
<dbReference type="Proteomes" id="UP000009257">
    <property type="component" value="Chromosome"/>
</dbReference>
<dbReference type="PANTHER" id="PTHR37467">
    <property type="entry name" value="EXPORTED CALCIUM-BINDING GLYCOPROTEIN-RELATED"/>
    <property type="match status" value="1"/>
</dbReference>
<dbReference type="InterPro" id="IPR053180">
    <property type="entry name" value="Ca-binding_acidic-repeat"/>
</dbReference>
<dbReference type="SUPFAM" id="SSF53300">
    <property type="entry name" value="vWA-like"/>
    <property type="match status" value="1"/>
</dbReference>
<evidence type="ECO:0000256" key="1">
    <source>
        <dbReference type="ARBA" id="ARBA00004613"/>
    </source>
</evidence>
<dbReference type="InterPro" id="IPR059100">
    <property type="entry name" value="TSP3_bac"/>
</dbReference>
<dbReference type="SMART" id="SM00327">
    <property type="entry name" value="VWA"/>
    <property type="match status" value="1"/>
</dbReference>
<sequence length="1221" mass="138890">MSYQKNYIVIDKILINIIEYLQDYSKYLVYGGVYMRYLKKFISLLIVVLFIINLFFPYFVKSDNLSLSNASVFQTPQNFSQIQNPRELLKLQIQKISTLPELFFDIKPSTEDKVKKISIYLSKAINYFDSDTTISNSDFFDCIEKAVRKIEFYQKHSNFKKHYDSALEEIKLNLISVTRIVTENLKIVCEDNQVLFTQKQKKELLKAIEEFRKGTEFEGKKNNEQAIHFYRKAWERLKELNIAILKLQDKDDDKCPDFLEEKFNLKTNKLDTDGDNLSDFFEILKLFNLTDGKSIDTDKDGIPDWQEDPDEDKLTNIDEQKFNTDPLLPDTDNDDLDDHFEIFIFKSSPLKFDTDEDGLSDKSEYLLGTDPNNPDCDADSILDGLEEYKQILKDEQTGTKVEVVAEGDISPFVEINSLKDEEVFSEIYGIVSTPVDIEVYAPFKEATVFIPIDTSKIPNQDFQNVKMFYLDEDLMTFVPLDEQGVDPINKVVWAKTDHFTTFVLFYIPTWKAIWEVPINKGEREVNQQIKYIDLVFVLDSSGSMSWNDPNGYRKIAAKSFVDALIQGDRAAVVDFDDYGYLLQPLTTDFQTVKNAIDRIDSWGGTNIAEGIRIANHQLISQSSDDRIKVIILLTDGEGYYDNNLTTEAKNNGITIYTIGLGTSVDENLLRNIATQTGGMYFPVSSASQLPQVFKRITEIVTEPIDTDEDGVPDTVEISGARTGLGTIVYSDPSNPDTDGDGISDGLEIGPLLCALNGYYYQTKSNPKKWDSDGDGLSDDEEDELGTKVYIGDTDNDGLSDGFEISIGYSPLHKNFDGDSYSDKQEFEKGLDPYLYDKTWYEHIKDILAGATCGDAGEILVRHGLLAERTLKSFGYLIGQIASGFIPFSDIRDAVASLVKLDFAGVLTNLVGFVPGLGDCADIARTLAKFISFGDECINITARFIVHKFDDWQNVFKHSLLSPIFALLCKGQNNFDIVKKAINENLEKTLKAVAEFAQHNNFEKIASIIKTSKVKFSITQDIKLENANSVIARANEYLSKAGLRSANVFAERVAIESAYEYYTKLGYKCIYKAKHGVKGPDLIFVTNTQPREYLIVEAKGALENSKYPTVGESRLFSNVYNPETRTKERLAQLSFKWLSTNSQRYMNKVEEGMKELLGEDLRKKEFTEFRELLQKKGQYRAALFYASQNQKIRWDGGFDKFLEQILIKDENITSFEMVKMIL</sequence>
<evidence type="ECO:0000256" key="2">
    <source>
        <dbReference type="ARBA" id="ARBA00022525"/>
    </source>
</evidence>
<dbReference type="CDD" id="cd00198">
    <property type="entry name" value="vWFA"/>
    <property type="match status" value="1"/>
</dbReference>
<evidence type="ECO:0000313" key="7">
    <source>
        <dbReference type="EMBL" id="AEM73398.1"/>
    </source>
</evidence>
<keyword evidence="3" id="KW-0732">Signal</keyword>
<dbReference type="Pfam" id="PF18884">
    <property type="entry name" value="TSP3_bac"/>
    <property type="match status" value="4"/>
</dbReference>
<keyword evidence="5" id="KW-0812">Transmembrane</keyword>
<organism evidence="7 8">
    <name type="scientific">Caldicellulosiruptor acetigenus 6A</name>
    <dbReference type="NCBI Taxonomy" id="632516"/>
    <lineage>
        <taxon>Bacteria</taxon>
        <taxon>Bacillati</taxon>
        <taxon>Bacillota</taxon>
        <taxon>Bacillota incertae sedis</taxon>
        <taxon>Caldicellulosiruptorales</taxon>
        <taxon>Caldicellulosiruptoraceae</taxon>
        <taxon>Caldicellulosiruptor</taxon>
    </lineage>
</organism>
<dbReference type="CDD" id="cd20742">
    <property type="entry name" value="FIX_vWA-like"/>
    <property type="match status" value="1"/>
</dbReference>
<dbReference type="EMBL" id="CP003001">
    <property type="protein sequence ID" value="AEM73398.1"/>
    <property type="molecule type" value="Genomic_DNA"/>
</dbReference>
<protein>
    <submittedName>
        <fullName evidence="7">von Willebrand factor type A</fullName>
    </submittedName>
</protein>
<comment type="subcellular location">
    <subcellularLocation>
        <location evidence="1">Secreted</location>
    </subcellularLocation>
</comment>
<accession>G2PTT0</accession>
<reference evidence="7 8" key="1">
    <citation type="submission" date="2011-08" db="EMBL/GenBank/DDBJ databases">
        <title>Complete sequence of Caldicellulosiruptor lactoaceticus 6A.</title>
        <authorList>
            <consortium name="US DOE Joint Genome Institute"/>
            <person name="Lucas S."/>
            <person name="Han J."/>
            <person name="Lapidus A."/>
            <person name="Cheng J.-F."/>
            <person name="Goodwin L."/>
            <person name="Pitluck S."/>
            <person name="Peters L."/>
            <person name="Davenport K."/>
            <person name="Detter J.C."/>
            <person name="Han C."/>
            <person name="Tapia R."/>
            <person name="Land M."/>
            <person name="Hauser L."/>
            <person name="Kyrpides N."/>
            <person name="Ivanova N."/>
            <person name="Ovchinnikova G."/>
            <person name="Pagani I."/>
            <person name="Blumer-Schuette S.E."/>
            <person name="Kelly R.M."/>
            <person name="Woyke T."/>
        </authorList>
    </citation>
    <scope>NUCLEOTIDE SEQUENCE [LARGE SCALE GENOMIC DNA]</scope>
    <source>
        <strain evidence="7 8">6A</strain>
    </source>
</reference>
<evidence type="ECO:0000313" key="8">
    <source>
        <dbReference type="Proteomes" id="UP000009257"/>
    </source>
</evidence>
<evidence type="ECO:0000256" key="5">
    <source>
        <dbReference type="SAM" id="Phobius"/>
    </source>
</evidence>
<keyword evidence="5" id="KW-0472">Membrane</keyword>
<evidence type="ECO:0000256" key="4">
    <source>
        <dbReference type="ARBA" id="ARBA00022837"/>
    </source>
</evidence>
<keyword evidence="4" id="KW-0106">Calcium</keyword>
<keyword evidence="5" id="KW-1133">Transmembrane helix</keyword>
<dbReference type="InterPro" id="IPR036465">
    <property type="entry name" value="vWFA_dom_sf"/>
</dbReference>
<gene>
    <name evidence="7" type="ORF">Calla_0746</name>
</gene>
<feature type="transmembrane region" description="Helical" evidence="5">
    <location>
        <begin position="41"/>
        <end position="60"/>
    </location>
</feature>
<dbReference type="SUPFAM" id="SSF103647">
    <property type="entry name" value="TSP type-3 repeat"/>
    <property type="match status" value="1"/>
</dbReference>
<proteinExistence type="predicted"/>
<dbReference type="KEGG" id="clc:Calla_0746"/>
<evidence type="ECO:0000256" key="3">
    <source>
        <dbReference type="ARBA" id="ARBA00022729"/>
    </source>
</evidence>
<dbReference type="InterPro" id="IPR002035">
    <property type="entry name" value="VWF_A"/>
</dbReference>
<dbReference type="GO" id="GO:0005509">
    <property type="term" value="F:calcium ion binding"/>
    <property type="evidence" value="ECO:0007669"/>
    <property type="project" value="InterPro"/>
</dbReference>
<name>G2PTT0_9FIRM</name>
<keyword evidence="2" id="KW-0964">Secreted</keyword>
<feature type="domain" description="VWFA" evidence="6">
    <location>
        <begin position="533"/>
        <end position="696"/>
    </location>
</feature>